<protein>
    <recommendedName>
        <fullName evidence="5">Pentatricopeptide repeat-containing protein</fullName>
    </recommendedName>
</protein>
<dbReference type="PROSITE" id="PS51375">
    <property type="entry name" value="PPR"/>
    <property type="match status" value="3"/>
</dbReference>
<evidence type="ECO:0000313" key="3">
    <source>
        <dbReference type="EMBL" id="ERN17037.1"/>
    </source>
</evidence>
<dbReference type="Pfam" id="PF13041">
    <property type="entry name" value="PPR_2"/>
    <property type="match status" value="1"/>
</dbReference>
<dbReference type="InterPro" id="IPR011990">
    <property type="entry name" value="TPR-like_helical_dom_sf"/>
</dbReference>
<dbReference type="GO" id="GO:0009451">
    <property type="term" value="P:RNA modification"/>
    <property type="evidence" value="ECO:0007669"/>
    <property type="project" value="InterPro"/>
</dbReference>
<name>U5D6L7_AMBTC</name>
<dbReference type="NCBIfam" id="TIGR00756">
    <property type="entry name" value="PPR"/>
    <property type="match status" value="2"/>
</dbReference>
<dbReference type="EMBL" id="KI392384">
    <property type="protein sequence ID" value="ERN17037.1"/>
    <property type="molecule type" value="Genomic_DNA"/>
</dbReference>
<organism evidence="3 4">
    <name type="scientific">Amborella trichopoda</name>
    <dbReference type="NCBI Taxonomy" id="13333"/>
    <lineage>
        <taxon>Eukaryota</taxon>
        <taxon>Viridiplantae</taxon>
        <taxon>Streptophyta</taxon>
        <taxon>Embryophyta</taxon>
        <taxon>Tracheophyta</taxon>
        <taxon>Spermatophyta</taxon>
        <taxon>Magnoliopsida</taxon>
        <taxon>Amborellales</taxon>
        <taxon>Amborellaceae</taxon>
        <taxon>Amborella</taxon>
    </lineage>
</organism>
<evidence type="ECO:0000256" key="1">
    <source>
        <dbReference type="ARBA" id="ARBA00022737"/>
    </source>
</evidence>
<dbReference type="PANTHER" id="PTHR24015">
    <property type="entry name" value="OS07G0578800 PROTEIN-RELATED"/>
    <property type="match status" value="1"/>
</dbReference>
<dbReference type="InterPro" id="IPR002885">
    <property type="entry name" value="PPR_rpt"/>
</dbReference>
<dbReference type="PANTHER" id="PTHR24015:SF1693">
    <property type="entry name" value="DYW DOMAIN-CONTAINING PROTEIN"/>
    <property type="match status" value="1"/>
</dbReference>
<dbReference type="Proteomes" id="UP000017836">
    <property type="component" value="Unassembled WGS sequence"/>
</dbReference>
<gene>
    <name evidence="3" type="ORF">AMTR_s00044p00023110</name>
</gene>
<evidence type="ECO:0000313" key="4">
    <source>
        <dbReference type="Proteomes" id="UP000017836"/>
    </source>
</evidence>
<dbReference type="GO" id="GO:0003723">
    <property type="term" value="F:RNA binding"/>
    <property type="evidence" value="ECO:0007669"/>
    <property type="project" value="InterPro"/>
</dbReference>
<dbReference type="AlphaFoldDB" id="U5D6L7"/>
<reference evidence="4" key="1">
    <citation type="journal article" date="2013" name="Science">
        <title>The Amborella genome and the evolution of flowering plants.</title>
        <authorList>
            <consortium name="Amborella Genome Project"/>
        </authorList>
    </citation>
    <scope>NUCLEOTIDE SEQUENCE [LARGE SCALE GENOMIC DNA]</scope>
</reference>
<dbReference type="Gramene" id="ERN17037">
    <property type="protein sequence ID" value="ERN17037"/>
    <property type="gene ID" value="AMTR_s00044p00023110"/>
</dbReference>
<dbReference type="FunFam" id="1.25.40.10:FF:000381">
    <property type="entry name" value="Pentatricopeptide repeat-containing protein"/>
    <property type="match status" value="1"/>
</dbReference>
<evidence type="ECO:0008006" key="5">
    <source>
        <dbReference type="Google" id="ProtNLM"/>
    </source>
</evidence>
<accession>U5D6L7</accession>
<dbReference type="eggNOG" id="KOG4197">
    <property type="taxonomic scope" value="Eukaryota"/>
</dbReference>
<dbReference type="InterPro" id="IPR046960">
    <property type="entry name" value="PPR_At4g14850-like_plant"/>
</dbReference>
<dbReference type="OMA" id="RTIPHIN"/>
<keyword evidence="4" id="KW-1185">Reference proteome</keyword>
<sequence length="401" mass="44551">MKLLQWHQFNHGLTDPTAIAQRLQSYAKEKQPIRGKAMHAHIIRTIPHINIFIQNHLLNMYAKCAHFILAFKLFGKMPQKNLISWTTLISALSQHAQFQESLNFFTQMRIYGENPNEFALSNVIQVCATTGSLKQGKGLHSLTIKLGFGSELFVGSNLADMYGKCGELDDGCRVFEEMEVRDQVSWTAMIVGYTKNGSFLQAIDAFLRMSLEGVSADQHVYSSVLGACGGLKLSKVGKCFHGSVFKAGFEQNVVVGNALVDMYSKCSDMGSAVLLFQLDSKRWNVVSCSSLIDGFVEREEIWEAVSTFNESRQWGIEPNEFTFSCLLKASASQASLELGRQLHAQVIKSSFDVDPFVCTALIDMNSARLSSQQRKRRLSSCSLLGTLAARKLQCASAAKKE</sequence>
<feature type="repeat" description="PPR" evidence="2">
    <location>
        <begin position="182"/>
        <end position="216"/>
    </location>
</feature>
<dbReference type="Gene3D" id="1.25.40.10">
    <property type="entry name" value="Tetratricopeptide repeat domain"/>
    <property type="match status" value="3"/>
</dbReference>
<feature type="repeat" description="PPR" evidence="2">
    <location>
        <begin position="284"/>
        <end position="318"/>
    </location>
</feature>
<feature type="repeat" description="PPR" evidence="2">
    <location>
        <begin position="81"/>
        <end position="115"/>
    </location>
</feature>
<proteinExistence type="predicted"/>
<evidence type="ECO:0000256" key="2">
    <source>
        <dbReference type="PROSITE-ProRule" id="PRU00708"/>
    </source>
</evidence>
<dbReference type="FunFam" id="1.25.40.10:FF:000196">
    <property type="entry name" value="Pentatricopeptide repeat-containing protein At4g14850"/>
    <property type="match status" value="1"/>
</dbReference>
<dbReference type="HOGENOM" id="CLU_002706_0_3_1"/>
<dbReference type="Pfam" id="PF01535">
    <property type="entry name" value="PPR"/>
    <property type="match status" value="4"/>
</dbReference>
<keyword evidence="1" id="KW-0677">Repeat</keyword>